<keyword evidence="1" id="KW-1133">Transmembrane helix</keyword>
<feature type="transmembrane region" description="Helical" evidence="1">
    <location>
        <begin position="12"/>
        <end position="36"/>
    </location>
</feature>
<evidence type="ECO:0000256" key="1">
    <source>
        <dbReference type="SAM" id="Phobius"/>
    </source>
</evidence>
<feature type="transmembrane region" description="Helical" evidence="1">
    <location>
        <begin position="91"/>
        <end position="115"/>
    </location>
</feature>
<sequence>MNRVLTAARLQFVHPLVVLGIPWLVVSISFAINWAVWALADLRDQPGAGFTGGVMALYITVMVVFVQSVTQLLPFAMGLSLSRRTFFTTTALVALVSAFGYGLALAGLAAIGDATDGWGVGLSFWAPIGMRADGLAMQALVSGAPMLALIAAGVGMGVVQKRWGPAGVWGLIIGSITVVGGLVVLVTWLRAWNEIGAWFTDRSLATLAIGLPTAVALVLAALAWGGLRRVVP</sequence>
<keyword evidence="3" id="KW-1185">Reference proteome</keyword>
<dbReference type="EMBL" id="BAAAVV010000008">
    <property type="protein sequence ID" value="GAA3177284.1"/>
    <property type="molecule type" value="Genomic_DNA"/>
</dbReference>
<proteinExistence type="predicted"/>
<evidence type="ECO:0000313" key="2">
    <source>
        <dbReference type="EMBL" id="GAA3177284.1"/>
    </source>
</evidence>
<keyword evidence="1" id="KW-0812">Transmembrane</keyword>
<feature type="transmembrane region" description="Helical" evidence="1">
    <location>
        <begin position="204"/>
        <end position="227"/>
    </location>
</feature>
<comment type="caution">
    <text evidence="2">The sequence shown here is derived from an EMBL/GenBank/DDBJ whole genome shotgun (WGS) entry which is preliminary data.</text>
</comment>
<protein>
    <recommendedName>
        <fullName evidence="4">ABC-2 type transport system permease protein</fullName>
    </recommendedName>
</protein>
<dbReference type="Proteomes" id="UP001499924">
    <property type="component" value="Unassembled WGS sequence"/>
</dbReference>
<evidence type="ECO:0008006" key="4">
    <source>
        <dbReference type="Google" id="ProtNLM"/>
    </source>
</evidence>
<keyword evidence="1" id="KW-0472">Membrane</keyword>
<accession>A0ABP6PFP1</accession>
<dbReference type="RefSeq" id="WP_344690159.1">
    <property type="nucleotide sequence ID" value="NZ_BAAAVV010000008.1"/>
</dbReference>
<gene>
    <name evidence="2" type="ORF">GCM10010531_33740</name>
</gene>
<reference evidence="3" key="1">
    <citation type="journal article" date="2019" name="Int. J. Syst. Evol. Microbiol.">
        <title>The Global Catalogue of Microorganisms (GCM) 10K type strain sequencing project: providing services to taxonomists for standard genome sequencing and annotation.</title>
        <authorList>
            <consortium name="The Broad Institute Genomics Platform"/>
            <consortium name="The Broad Institute Genome Sequencing Center for Infectious Disease"/>
            <person name="Wu L."/>
            <person name="Ma J."/>
        </authorList>
    </citation>
    <scope>NUCLEOTIDE SEQUENCE [LARGE SCALE GENOMIC DNA]</scope>
    <source>
        <strain evidence="3">JCM 15614</strain>
    </source>
</reference>
<feature type="transmembrane region" description="Helical" evidence="1">
    <location>
        <begin position="166"/>
        <end position="192"/>
    </location>
</feature>
<feature type="transmembrane region" description="Helical" evidence="1">
    <location>
        <begin position="56"/>
        <end position="79"/>
    </location>
</feature>
<name>A0ABP6PFP1_9ACTN</name>
<feature type="transmembrane region" description="Helical" evidence="1">
    <location>
        <begin position="135"/>
        <end position="159"/>
    </location>
</feature>
<organism evidence="2 3">
    <name type="scientific">Blastococcus jejuensis</name>
    <dbReference type="NCBI Taxonomy" id="351224"/>
    <lineage>
        <taxon>Bacteria</taxon>
        <taxon>Bacillati</taxon>
        <taxon>Actinomycetota</taxon>
        <taxon>Actinomycetes</taxon>
        <taxon>Geodermatophilales</taxon>
        <taxon>Geodermatophilaceae</taxon>
        <taxon>Blastococcus</taxon>
    </lineage>
</organism>
<evidence type="ECO:0000313" key="3">
    <source>
        <dbReference type="Proteomes" id="UP001499924"/>
    </source>
</evidence>